<dbReference type="InterPro" id="IPR030395">
    <property type="entry name" value="GP_PDE_dom"/>
</dbReference>
<evidence type="ECO:0000313" key="5">
    <source>
        <dbReference type="Proteomes" id="UP001213681"/>
    </source>
</evidence>
<dbReference type="InterPro" id="IPR057506">
    <property type="entry name" value="C2_GPCPD1"/>
</dbReference>
<feature type="repeat" description="ANK" evidence="2">
    <location>
        <begin position="97"/>
        <end position="119"/>
    </location>
</feature>
<dbReference type="AlphaFoldDB" id="A0AAD6BV16"/>
<dbReference type="PROSITE" id="PS50297">
    <property type="entry name" value="ANK_REP_REGION"/>
    <property type="match status" value="1"/>
</dbReference>
<dbReference type="RefSeq" id="XP_056760616.1">
    <property type="nucleotide sequence ID" value="XM_056915862.1"/>
</dbReference>
<gene>
    <name evidence="4" type="ORF">N7458_012480</name>
</gene>
<dbReference type="SMART" id="SM00248">
    <property type="entry name" value="ANK"/>
    <property type="match status" value="4"/>
</dbReference>
<sequence length="784" mass="87021">MITRVGEEDVFHDHLEQIQNRQSLCEICRGGTRENTVGLAVDILCLDQKNVLAVDKLGRLPLHYSALCGLDTVCQKILSHVQDQGQASSLILSLDAQGYTPFHYAVAENHVAVAKIFLDTLKVEGRLSGQPSFKIMSHMQSLLNIAIRGSAHEESPVYVAAEIGRDDYLKILLEIGKKTNIDDPQLPYGWSALTIACIKGHRKAAELLVQAGASQRIPDYRGWYAIEHVVLRGHFSLAELLKSWDKSQMTGNPVIMSLPPVHHAGSDLSVTSDHAIVNIGVLQNGKQVKGVELKNISSKDKILTGLSPPLDMSVSVGSTVSHLVHLPILSDMANEPFIFPIHNPNEAHLVFKFYRQGSSCGKGDLIGSAATLLRSEEDYFGPTRESLFRGHTIPILAKETSEILGTVTFTFLIAKQPMDLKTSPPIDNYFPERGTQLVGHRDVQLTRDFVPVIFHDFSLSESGTDVPIHDLTFEQVGILRMTRVLKAHYGSLCTQANSNFPENIHIGDMETVVQSAAQNTRQRSRSLTTTYIQEIHPVLERMRYTVDLKNKGFKPNTRGSFIQGPFTTLRELLVKLPDSINFNVEISMSLSVQYLFFQSCGLNLPEEEYPRLHEAIEAGLAPVALEINEFVDRILDQIFQNARGRKIILSSFTPEICILLAIKQKRYPVMFITNAGKLPASDLEMRACSLQAAVRCSKRWNLAGIVFASDILLLCPRLVGYVRQSGFVCGSYSSLNNVPENVRVQQAAGVQILMADRVGVVSTVLNESHMDPFVNVSTRLTRHM</sequence>
<dbReference type="PROSITE" id="PS50088">
    <property type="entry name" value="ANK_REPEAT"/>
    <property type="match status" value="3"/>
</dbReference>
<accession>A0AAD6BV16</accession>
<dbReference type="PROSITE" id="PS51704">
    <property type="entry name" value="GP_PDE"/>
    <property type="match status" value="1"/>
</dbReference>
<dbReference type="Gene3D" id="1.25.40.20">
    <property type="entry name" value="Ankyrin repeat-containing domain"/>
    <property type="match status" value="2"/>
</dbReference>
<dbReference type="Pfam" id="PF12796">
    <property type="entry name" value="Ank_2"/>
    <property type="match status" value="1"/>
</dbReference>
<dbReference type="EMBL" id="JAPVEA010000009">
    <property type="protein sequence ID" value="KAJ5433324.1"/>
    <property type="molecule type" value="Genomic_DNA"/>
</dbReference>
<evidence type="ECO:0000313" key="4">
    <source>
        <dbReference type="EMBL" id="KAJ5433324.1"/>
    </source>
</evidence>
<reference evidence="4" key="2">
    <citation type="journal article" date="2023" name="IMA Fungus">
        <title>Comparative genomic study of the Penicillium genus elucidates a diverse pangenome and 15 lateral gene transfer events.</title>
        <authorList>
            <person name="Petersen C."/>
            <person name="Sorensen T."/>
            <person name="Nielsen M.R."/>
            <person name="Sondergaard T.E."/>
            <person name="Sorensen J.L."/>
            <person name="Fitzpatrick D.A."/>
            <person name="Frisvad J.C."/>
            <person name="Nielsen K.L."/>
        </authorList>
    </citation>
    <scope>NUCLEOTIDE SEQUENCE</scope>
    <source>
        <strain evidence="4">IBT 16125</strain>
    </source>
</reference>
<keyword evidence="1" id="KW-0378">Hydrolase</keyword>
<keyword evidence="2" id="KW-0040">ANK repeat</keyword>
<feature type="domain" description="GP-PDE" evidence="3">
    <location>
        <begin position="404"/>
        <end position="765"/>
    </location>
</feature>
<evidence type="ECO:0000259" key="3">
    <source>
        <dbReference type="PROSITE" id="PS51704"/>
    </source>
</evidence>
<comment type="caution">
    <text evidence="4">The sequence shown here is derived from an EMBL/GenBank/DDBJ whole genome shotgun (WGS) entry which is preliminary data.</text>
</comment>
<protein>
    <recommendedName>
        <fullName evidence="3">GP-PDE domain-containing protein</fullName>
    </recommendedName>
</protein>
<dbReference type="InterPro" id="IPR051578">
    <property type="entry name" value="GDPD"/>
</dbReference>
<dbReference type="InterPro" id="IPR002110">
    <property type="entry name" value="Ankyrin_rpt"/>
</dbReference>
<evidence type="ECO:0000256" key="2">
    <source>
        <dbReference type="PROSITE-ProRule" id="PRU00023"/>
    </source>
</evidence>
<evidence type="ECO:0000256" key="1">
    <source>
        <dbReference type="ARBA" id="ARBA00022801"/>
    </source>
</evidence>
<reference evidence="4" key="1">
    <citation type="submission" date="2022-12" db="EMBL/GenBank/DDBJ databases">
        <authorList>
            <person name="Petersen C."/>
        </authorList>
    </citation>
    <scope>NUCLEOTIDE SEQUENCE</scope>
    <source>
        <strain evidence="4">IBT 16125</strain>
    </source>
</reference>
<feature type="repeat" description="ANK" evidence="2">
    <location>
        <begin position="152"/>
        <end position="184"/>
    </location>
</feature>
<dbReference type="Proteomes" id="UP001213681">
    <property type="component" value="Unassembled WGS sequence"/>
</dbReference>
<dbReference type="Gene3D" id="3.20.20.190">
    <property type="entry name" value="Phosphatidylinositol (PI) phosphodiesterase"/>
    <property type="match status" value="1"/>
</dbReference>
<organism evidence="4 5">
    <name type="scientific">Penicillium daleae</name>
    <dbReference type="NCBI Taxonomy" id="63821"/>
    <lineage>
        <taxon>Eukaryota</taxon>
        <taxon>Fungi</taxon>
        <taxon>Dikarya</taxon>
        <taxon>Ascomycota</taxon>
        <taxon>Pezizomycotina</taxon>
        <taxon>Eurotiomycetes</taxon>
        <taxon>Eurotiomycetidae</taxon>
        <taxon>Eurotiales</taxon>
        <taxon>Aspergillaceae</taxon>
        <taxon>Penicillium</taxon>
    </lineage>
</organism>
<dbReference type="GeneID" id="81606105"/>
<dbReference type="SUPFAM" id="SSF48403">
    <property type="entry name" value="Ankyrin repeat"/>
    <property type="match status" value="1"/>
</dbReference>
<dbReference type="PANTHER" id="PTHR22958">
    <property type="entry name" value="GLYCEROPHOSPHORYL DIESTER PHOSPHODIESTERASE"/>
    <property type="match status" value="1"/>
</dbReference>
<dbReference type="Pfam" id="PF03009">
    <property type="entry name" value="GDPD"/>
    <property type="match status" value="1"/>
</dbReference>
<dbReference type="Pfam" id="PF00023">
    <property type="entry name" value="Ank"/>
    <property type="match status" value="1"/>
</dbReference>
<dbReference type="GO" id="GO:0046475">
    <property type="term" value="P:glycerophospholipid catabolic process"/>
    <property type="evidence" value="ECO:0007669"/>
    <property type="project" value="TreeGrafter"/>
</dbReference>
<keyword evidence="5" id="KW-1185">Reference proteome</keyword>
<dbReference type="GO" id="GO:0047389">
    <property type="term" value="F:glycerophosphocholine phosphodiesterase activity"/>
    <property type="evidence" value="ECO:0007669"/>
    <property type="project" value="TreeGrafter"/>
</dbReference>
<dbReference type="InterPro" id="IPR017946">
    <property type="entry name" value="PLC-like_Pdiesterase_TIM-brl"/>
</dbReference>
<feature type="repeat" description="ANK" evidence="2">
    <location>
        <begin position="188"/>
        <end position="220"/>
    </location>
</feature>
<dbReference type="PANTHER" id="PTHR22958:SF1">
    <property type="entry name" value="GLYCEROPHOSPHOCHOLINE PHOSPHODIESTERASE GPCPD1"/>
    <property type="match status" value="1"/>
</dbReference>
<dbReference type="SUPFAM" id="SSF51695">
    <property type="entry name" value="PLC-like phosphodiesterases"/>
    <property type="match status" value="1"/>
</dbReference>
<dbReference type="Pfam" id="PF25329">
    <property type="entry name" value="C2_GDE1"/>
    <property type="match status" value="1"/>
</dbReference>
<name>A0AAD6BV16_9EURO</name>
<dbReference type="InterPro" id="IPR036770">
    <property type="entry name" value="Ankyrin_rpt-contain_sf"/>
</dbReference>
<proteinExistence type="predicted"/>